<dbReference type="EMBL" id="JAIOIV010000006">
    <property type="protein sequence ID" value="MBZ0154663.1"/>
    <property type="molecule type" value="Genomic_DNA"/>
</dbReference>
<comment type="caution">
    <text evidence="9">The sequence shown here is derived from an EMBL/GenBank/DDBJ whole genome shotgun (WGS) entry which is preliminary data.</text>
</comment>
<evidence type="ECO:0000313" key="10">
    <source>
        <dbReference type="Proteomes" id="UP000705867"/>
    </source>
</evidence>
<dbReference type="InterPro" id="IPR029044">
    <property type="entry name" value="Nucleotide-diphossugar_trans"/>
</dbReference>
<dbReference type="Proteomes" id="UP000705867">
    <property type="component" value="Unassembled WGS sequence"/>
</dbReference>
<dbReference type="AlphaFoldDB" id="A0A953J1R5"/>
<comment type="subcellular location">
    <subcellularLocation>
        <location evidence="1">Membrane</location>
        <topology evidence="1">Multi-pass membrane protein</topology>
    </subcellularLocation>
</comment>
<evidence type="ECO:0000313" key="9">
    <source>
        <dbReference type="EMBL" id="MBZ0154663.1"/>
    </source>
</evidence>
<evidence type="ECO:0000256" key="6">
    <source>
        <dbReference type="ARBA" id="ARBA00022692"/>
    </source>
</evidence>
<name>A0A953J1R5_9BACT</name>
<evidence type="ECO:0000256" key="3">
    <source>
        <dbReference type="ARBA" id="ARBA00004991"/>
    </source>
</evidence>
<dbReference type="GO" id="GO:0006679">
    <property type="term" value="P:glucosylceramide biosynthetic process"/>
    <property type="evidence" value="ECO:0007669"/>
    <property type="project" value="TreeGrafter"/>
</dbReference>
<evidence type="ECO:0000256" key="7">
    <source>
        <dbReference type="ARBA" id="ARBA00022989"/>
    </source>
</evidence>
<gene>
    <name evidence="9" type="ORF">K8I29_00420</name>
</gene>
<dbReference type="Gene3D" id="3.90.550.10">
    <property type="entry name" value="Spore Coat Polysaccharide Biosynthesis Protein SpsA, Chain A"/>
    <property type="match status" value="1"/>
</dbReference>
<keyword evidence="7" id="KW-1133">Transmembrane helix</keyword>
<dbReference type="SUPFAM" id="SSF53448">
    <property type="entry name" value="Nucleotide-diphospho-sugar transferases"/>
    <property type="match status" value="1"/>
</dbReference>
<dbReference type="Pfam" id="PF13506">
    <property type="entry name" value="Glyco_transf_21"/>
    <property type="match status" value="1"/>
</dbReference>
<reference evidence="9" key="2">
    <citation type="submission" date="2021-08" db="EMBL/GenBank/DDBJ databases">
        <authorList>
            <person name="Dalcin Martins P."/>
        </authorList>
    </citation>
    <scope>NUCLEOTIDE SEQUENCE</scope>
    <source>
        <strain evidence="9">MAG_39</strain>
    </source>
</reference>
<organism evidence="9 10">
    <name type="scientific">Candidatus Nitrobium versatile</name>
    <dbReference type="NCBI Taxonomy" id="2884831"/>
    <lineage>
        <taxon>Bacteria</taxon>
        <taxon>Pseudomonadati</taxon>
        <taxon>Nitrospirota</taxon>
        <taxon>Nitrospiria</taxon>
        <taxon>Nitrospirales</taxon>
        <taxon>Nitrospiraceae</taxon>
        <taxon>Candidatus Nitrobium</taxon>
    </lineage>
</organism>
<dbReference type="GO" id="GO:0008120">
    <property type="term" value="F:ceramide glucosyltransferase activity"/>
    <property type="evidence" value="ECO:0007669"/>
    <property type="project" value="TreeGrafter"/>
</dbReference>
<keyword evidence="5" id="KW-0808">Transferase</keyword>
<accession>A0A953J1R5</accession>
<reference evidence="9" key="1">
    <citation type="journal article" date="2021" name="bioRxiv">
        <title>Unraveling nitrogen, sulfur and carbon metabolic pathways and microbial community transcriptional responses to substrate deprivation and toxicity stresses in a bioreactor mimicking anoxic brackish coastal sediment conditions.</title>
        <authorList>
            <person name="Martins P.D."/>
            <person name="Echeveste M.J."/>
            <person name="Arshad A."/>
            <person name="Kurth J."/>
            <person name="Ouboter H."/>
            <person name="Jetten M.S.M."/>
            <person name="Welte C.U."/>
        </authorList>
    </citation>
    <scope>NUCLEOTIDE SEQUENCE</scope>
    <source>
        <strain evidence="9">MAG_39</strain>
    </source>
</reference>
<evidence type="ECO:0000256" key="1">
    <source>
        <dbReference type="ARBA" id="ARBA00004141"/>
    </source>
</evidence>
<comment type="pathway">
    <text evidence="2">Lipid metabolism; sphingolipid metabolism.</text>
</comment>
<keyword evidence="6" id="KW-0812">Transmembrane</keyword>
<dbReference type="PANTHER" id="PTHR12726:SF0">
    <property type="entry name" value="CERAMIDE GLUCOSYLTRANSFERASE"/>
    <property type="match status" value="1"/>
</dbReference>
<evidence type="ECO:0000256" key="4">
    <source>
        <dbReference type="ARBA" id="ARBA00022676"/>
    </source>
</evidence>
<dbReference type="GO" id="GO:0016020">
    <property type="term" value="C:membrane"/>
    <property type="evidence" value="ECO:0007669"/>
    <property type="project" value="UniProtKB-SubCell"/>
</dbReference>
<evidence type="ECO:0000256" key="5">
    <source>
        <dbReference type="ARBA" id="ARBA00022679"/>
    </source>
</evidence>
<dbReference type="PANTHER" id="PTHR12726">
    <property type="entry name" value="CERAMIDE GLUCOSYLTRANSFERASE"/>
    <property type="match status" value="1"/>
</dbReference>
<keyword evidence="4" id="KW-0328">Glycosyltransferase</keyword>
<dbReference type="CDD" id="cd02520">
    <property type="entry name" value="Glucosylceramide_synthase"/>
    <property type="match status" value="1"/>
</dbReference>
<evidence type="ECO:0000256" key="8">
    <source>
        <dbReference type="ARBA" id="ARBA00023136"/>
    </source>
</evidence>
<keyword evidence="8" id="KW-0472">Membrane</keyword>
<proteinExistence type="predicted"/>
<evidence type="ECO:0000256" key="2">
    <source>
        <dbReference type="ARBA" id="ARBA00004760"/>
    </source>
</evidence>
<dbReference type="InterPro" id="IPR025993">
    <property type="entry name" value="Ceramide_glucosylTrfase"/>
</dbReference>
<protein>
    <submittedName>
        <fullName evidence="9">Ceramide glucosyltransferase</fullName>
    </submittedName>
</protein>
<sequence length="425" mass="47720">MFLFWICGALALFGLAMHAVQIVAVRKKLGGERERPDGGALPPVSLLKPLKGLDDNLFDNLESFCLLEYPEYEIIFSLQNANDPACKVAAKVRDKYPERDITIHIEKCDAGLNPKVNNLIPAYKIAKHGLVLISDSNVMVGRQYLREIVRHMDDPCVGLVSNLIRGTGGRSLGSLFEILHLNSFVAGSVCFLDTFLKIPCVIGKSMLMRKKDLEAIGGLESMKDILAEDYMIGERMHRSGKKVVLSRYRIRNVNLYWGMGRFLNRHTRWGKLRWHIGGYRYLLELAGNPVFISWLPVWFGGPSAAALSLALSVSLMKAAGDLYLGKILAGSEQEGDEGKTAFSPFFYLLSPVKDLVIGCIWCVPLLSRTVTWRGTTYRIGRDSLLSPCPSEGKGIGKYRYRVRDLTQRVSWGVFRFLHSIRERFA</sequence>
<comment type="pathway">
    <text evidence="3">Sphingolipid metabolism.</text>
</comment>